<accession>A0A654LWZ9</accession>
<proteinExistence type="predicted"/>
<keyword evidence="1" id="KW-0812">Transmembrane</keyword>
<keyword evidence="1" id="KW-0472">Membrane</keyword>
<keyword evidence="3" id="KW-1185">Reference proteome</keyword>
<gene>
    <name evidence="2" type="ORF">NMY3_00644</name>
</gene>
<keyword evidence="1" id="KW-1133">Transmembrane helix</keyword>
<sequence>MLKSTYDYILTICYVWLIINGFFIVITLEIMIILGFIFPLLIIIILNREKKINIKNSSKNRNKEGNPTL</sequence>
<dbReference type="KEGG" id="taa:NMY3_00644"/>
<dbReference type="Proteomes" id="UP000058925">
    <property type="component" value="Chromosome"/>
</dbReference>
<evidence type="ECO:0000256" key="1">
    <source>
        <dbReference type="SAM" id="Phobius"/>
    </source>
</evidence>
<evidence type="ECO:0000313" key="3">
    <source>
        <dbReference type="Proteomes" id="UP000058925"/>
    </source>
</evidence>
<dbReference type="AlphaFoldDB" id="A0A654LWZ9"/>
<name>A0A654LWZ9_9ARCH</name>
<dbReference type="EMBL" id="CP012850">
    <property type="protein sequence ID" value="ALI34853.1"/>
    <property type="molecule type" value="Genomic_DNA"/>
</dbReference>
<organism evidence="2 3">
    <name type="scientific">Candidatus Nitrosocosmicus oleophilus</name>
    <dbReference type="NCBI Taxonomy" id="1353260"/>
    <lineage>
        <taxon>Archaea</taxon>
        <taxon>Nitrososphaerota</taxon>
        <taxon>Nitrososphaeria</taxon>
        <taxon>Nitrososphaerales</taxon>
        <taxon>Nitrososphaeraceae</taxon>
        <taxon>Candidatus Nitrosocosmicus</taxon>
    </lineage>
</organism>
<reference evidence="3" key="1">
    <citation type="submission" date="2015-10" db="EMBL/GenBank/DDBJ databases">
        <title>Niche specialization of a soil ammonia-oxidizing archaeon, Candidatus Nitrosocosmicus oleophilus.</title>
        <authorList>
            <person name="Jung M.-Y."/>
            <person name="Rhee S.-K."/>
        </authorList>
    </citation>
    <scope>NUCLEOTIDE SEQUENCE [LARGE SCALE GENOMIC DNA]</scope>
    <source>
        <strain evidence="3">MY3</strain>
    </source>
</reference>
<evidence type="ECO:0000313" key="2">
    <source>
        <dbReference type="EMBL" id="ALI34853.1"/>
    </source>
</evidence>
<feature type="transmembrane region" description="Helical" evidence="1">
    <location>
        <begin position="14"/>
        <end position="46"/>
    </location>
</feature>
<protein>
    <submittedName>
        <fullName evidence="2">Uncharacterized protein</fullName>
    </submittedName>
</protein>